<evidence type="ECO:0000313" key="3">
    <source>
        <dbReference type="Proteomes" id="UP001175271"/>
    </source>
</evidence>
<protein>
    <submittedName>
        <fullName evidence="2">Uncharacterized protein</fullName>
    </submittedName>
</protein>
<accession>A0AA39LN10</accession>
<evidence type="ECO:0000313" key="2">
    <source>
        <dbReference type="EMBL" id="KAK0403024.1"/>
    </source>
</evidence>
<gene>
    <name evidence="2" type="ORF">QR680_016675</name>
</gene>
<keyword evidence="1" id="KW-0812">Transmembrane</keyword>
<dbReference type="EMBL" id="JAUCMV010000004">
    <property type="protein sequence ID" value="KAK0403024.1"/>
    <property type="molecule type" value="Genomic_DNA"/>
</dbReference>
<comment type="caution">
    <text evidence="2">The sequence shown here is derived from an EMBL/GenBank/DDBJ whole genome shotgun (WGS) entry which is preliminary data.</text>
</comment>
<proteinExistence type="predicted"/>
<organism evidence="2 3">
    <name type="scientific">Steinernema hermaphroditum</name>
    <dbReference type="NCBI Taxonomy" id="289476"/>
    <lineage>
        <taxon>Eukaryota</taxon>
        <taxon>Metazoa</taxon>
        <taxon>Ecdysozoa</taxon>
        <taxon>Nematoda</taxon>
        <taxon>Chromadorea</taxon>
        <taxon>Rhabditida</taxon>
        <taxon>Tylenchina</taxon>
        <taxon>Panagrolaimomorpha</taxon>
        <taxon>Strongyloidoidea</taxon>
        <taxon>Steinernematidae</taxon>
        <taxon>Steinernema</taxon>
    </lineage>
</organism>
<feature type="transmembrane region" description="Helical" evidence="1">
    <location>
        <begin position="48"/>
        <end position="64"/>
    </location>
</feature>
<reference evidence="2" key="1">
    <citation type="submission" date="2023-06" db="EMBL/GenBank/DDBJ databases">
        <title>Genomic analysis of the entomopathogenic nematode Steinernema hermaphroditum.</title>
        <authorList>
            <person name="Schwarz E.M."/>
            <person name="Heppert J.K."/>
            <person name="Baniya A."/>
            <person name="Schwartz H.T."/>
            <person name="Tan C.-H."/>
            <person name="Antoshechkin I."/>
            <person name="Sternberg P.W."/>
            <person name="Goodrich-Blair H."/>
            <person name="Dillman A.R."/>
        </authorList>
    </citation>
    <scope>NUCLEOTIDE SEQUENCE</scope>
    <source>
        <strain evidence="2">PS9179</strain>
        <tissue evidence="2">Whole animal</tissue>
    </source>
</reference>
<keyword evidence="1" id="KW-0472">Membrane</keyword>
<evidence type="ECO:0000256" key="1">
    <source>
        <dbReference type="SAM" id="Phobius"/>
    </source>
</evidence>
<feature type="transmembrane region" description="Helical" evidence="1">
    <location>
        <begin position="7"/>
        <end position="28"/>
    </location>
</feature>
<dbReference type="AlphaFoldDB" id="A0AA39LN10"/>
<keyword evidence="1" id="KW-1133">Transmembrane helix</keyword>
<keyword evidence="3" id="KW-1185">Reference proteome</keyword>
<dbReference type="Proteomes" id="UP001175271">
    <property type="component" value="Unassembled WGS sequence"/>
</dbReference>
<sequence>MEFTRRSVIGVVLVLFALYVLLFIWSFTTLYELAENKALLVGDTLGKVSFNCFILCGGFVLFILHNE</sequence>
<name>A0AA39LN10_9BILA</name>